<proteinExistence type="predicted"/>
<evidence type="ECO:0000256" key="1">
    <source>
        <dbReference type="ARBA" id="ARBA00004496"/>
    </source>
</evidence>
<keyword evidence="6" id="KW-0342">GTP-binding</keyword>
<keyword evidence="4" id="KW-0547">Nucleotide-binding</keyword>
<evidence type="ECO:0000313" key="11">
    <source>
        <dbReference type="EMBL" id="GER71426.1"/>
    </source>
</evidence>
<feature type="domain" description="Tr-type G" evidence="10">
    <location>
        <begin position="2"/>
        <end position="173"/>
    </location>
</feature>
<accession>A0A5J4J9B0</accession>
<dbReference type="Pfam" id="PF03144">
    <property type="entry name" value="GTP_EFTU_D2"/>
    <property type="match status" value="1"/>
</dbReference>
<dbReference type="Gene3D" id="2.40.30.10">
    <property type="entry name" value="Translation factors"/>
    <property type="match status" value="1"/>
</dbReference>
<evidence type="ECO:0000256" key="8">
    <source>
        <dbReference type="ARBA" id="ARBA00031615"/>
    </source>
</evidence>
<dbReference type="InterPro" id="IPR004161">
    <property type="entry name" value="EFTu-like_2"/>
</dbReference>
<feature type="region of interest" description="Disordered" evidence="9">
    <location>
        <begin position="562"/>
        <end position="587"/>
    </location>
</feature>
<evidence type="ECO:0000256" key="5">
    <source>
        <dbReference type="ARBA" id="ARBA00022917"/>
    </source>
</evidence>
<evidence type="ECO:0000256" key="4">
    <source>
        <dbReference type="ARBA" id="ARBA00022741"/>
    </source>
</evidence>
<dbReference type="CDD" id="cd15491">
    <property type="entry name" value="selB_III"/>
    <property type="match status" value="1"/>
</dbReference>
<dbReference type="GO" id="GO:0001514">
    <property type="term" value="P:selenocysteine incorporation"/>
    <property type="evidence" value="ECO:0007669"/>
    <property type="project" value="InterPro"/>
</dbReference>
<gene>
    <name evidence="11" type="primary">selB</name>
    <name evidence="11" type="ORF">BpJC7_27290</name>
</gene>
<dbReference type="GO" id="GO:0005829">
    <property type="term" value="C:cytosol"/>
    <property type="evidence" value="ECO:0007669"/>
    <property type="project" value="TreeGrafter"/>
</dbReference>
<dbReference type="Gene3D" id="1.10.10.2770">
    <property type="match status" value="1"/>
</dbReference>
<evidence type="ECO:0000313" key="12">
    <source>
        <dbReference type="Proteomes" id="UP000391919"/>
    </source>
</evidence>
<dbReference type="GO" id="GO:0003924">
    <property type="term" value="F:GTPase activity"/>
    <property type="evidence" value="ECO:0007669"/>
    <property type="project" value="InterPro"/>
</dbReference>
<dbReference type="SUPFAM" id="SSF50447">
    <property type="entry name" value="Translation proteins"/>
    <property type="match status" value="1"/>
</dbReference>
<reference evidence="11 12" key="1">
    <citation type="submission" date="2019-09" db="EMBL/GenBank/DDBJ databases">
        <title>Draft genome sequence of Bacillus sp. JC-7.</title>
        <authorList>
            <person name="Tanaka N."/>
            <person name="Shiwa Y."/>
            <person name="Fujita N."/>
            <person name="Tanasupawat S."/>
        </authorList>
    </citation>
    <scope>NUCLEOTIDE SEQUENCE [LARGE SCALE GENOMIC DNA]</scope>
    <source>
        <strain evidence="11 12">JC-7</strain>
    </source>
</reference>
<dbReference type="InterPro" id="IPR009000">
    <property type="entry name" value="Transl_B-barrel_sf"/>
</dbReference>
<keyword evidence="3" id="KW-0963">Cytoplasm</keyword>
<dbReference type="GO" id="GO:0003746">
    <property type="term" value="F:translation elongation factor activity"/>
    <property type="evidence" value="ECO:0007669"/>
    <property type="project" value="InterPro"/>
</dbReference>
<dbReference type="InterPro" id="IPR015190">
    <property type="entry name" value="Elong_fac_SelB-wing-hlx_typ-2"/>
</dbReference>
<dbReference type="InterPro" id="IPR000795">
    <property type="entry name" value="T_Tr_GTP-bd_dom"/>
</dbReference>
<dbReference type="SUPFAM" id="SSF50465">
    <property type="entry name" value="EF-Tu/eEF-1alpha/eIF2-gamma C-terminal domain"/>
    <property type="match status" value="1"/>
</dbReference>
<dbReference type="PANTHER" id="PTHR43721">
    <property type="entry name" value="ELONGATION FACTOR TU-RELATED"/>
    <property type="match status" value="1"/>
</dbReference>
<dbReference type="RefSeq" id="WP_172967554.1">
    <property type="nucleotide sequence ID" value="NZ_BKZQ01000048.1"/>
</dbReference>
<dbReference type="Pfam" id="PF09106">
    <property type="entry name" value="WHD_2nd_SelB"/>
    <property type="match status" value="1"/>
</dbReference>
<dbReference type="InterPro" id="IPR004535">
    <property type="entry name" value="Transl_elong_SelB"/>
</dbReference>
<evidence type="ECO:0000256" key="2">
    <source>
        <dbReference type="ARBA" id="ARBA00015953"/>
    </source>
</evidence>
<sequence>MDHAIAIGIAGHIDHGKTALTKALTGIETDRLIEEKRRQISIENGYAFLDVGEGRRVAVIDVPGHERFIRRMIAGVAGIQLVVLTVAADEGIMPQTKEHLSICRLLGVPKMVVALTKTALVDRIRLANVRSAVQAVLMGTEYEGSPIYEVDSLSGAGIDELRSALVSFARTYKGISKKEPLRLPIDDVFTVPGHGTVVRGTIFNGTIRKDGAYVLLPENRPVRIKALQAHHVQVSEAGAGGRVAVNLAAVDRDEVKRGDVLAADGAYEPSLHLDVRLQALEEMSKPLKQRAEIMFHLAAAAIPGRLIFYDRNRWEPGEAVYGQIELSRPVVAKKGDRFIVRRPSPAETLGGGEVINPVAEKHRHRAETVRELKKLAEGEPEDWIKAALKENQIMDGQAILRMTGLDEASRDSVLKRLIAQGEVVEAGAGLYASRFALERVQARLVDRLTAFHERFPLRSGMSLADWRELHDVPEALVEEAERRLKREGTIALQGHLVHLTSFSPHAPAAWREPLLALEKKTDRARTHARRVGGFGQRSRASGNRRFRFLSLLVGTRQSVAPFRGSLDRGPCSPTRDRTPESGDGGSIYDRRSQNHPWLDAEICHPVFGAL</sequence>
<dbReference type="GO" id="GO:0003723">
    <property type="term" value="F:RNA binding"/>
    <property type="evidence" value="ECO:0007669"/>
    <property type="project" value="InterPro"/>
</dbReference>
<dbReference type="InterPro" id="IPR050055">
    <property type="entry name" value="EF-Tu_GTPase"/>
</dbReference>
<keyword evidence="12" id="KW-1185">Reference proteome</keyword>
<evidence type="ECO:0000256" key="3">
    <source>
        <dbReference type="ARBA" id="ARBA00022490"/>
    </source>
</evidence>
<dbReference type="GO" id="GO:0005525">
    <property type="term" value="F:GTP binding"/>
    <property type="evidence" value="ECO:0007669"/>
    <property type="project" value="UniProtKB-KW"/>
</dbReference>
<dbReference type="CDD" id="cd04171">
    <property type="entry name" value="SelB"/>
    <property type="match status" value="1"/>
</dbReference>
<dbReference type="EMBL" id="BKZQ01000048">
    <property type="protein sequence ID" value="GER71426.1"/>
    <property type="molecule type" value="Genomic_DNA"/>
</dbReference>
<name>A0A5J4J9B0_9BACI</name>
<evidence type="ECO:0000259" key="10">
    <source>
        <dbReference type="PROSITE" id="PS51722"/>
    </source>
</evidence>
<dbReference type="Pfam" id="PF25461">
    <property type="entry name" value="Beta-barrel_SelB"/>
    <property type="match status" value="1"/>
</dbReference>
<protein>
    <recommendedName>
        <fullName evidence="2">Selenocysteine-specific elongation factor</fullName>
    </recommendedName>
    <alternativeName>
        <fullName evidence="8">SelB translation factor</fullName>
    </alternativeName>
</protein>
<comment type="caution">
    <text evidence="11">The sequence shown here is derived from an EMBL/GenBank/DDBJ whole genome shotgun (WGS) entry which is preliminary data.</text>
</comment>
<dbReference type="PROSITE" id="PS51722">
    <property type="entry name" value="G_TR_2"/>
    <property type="match status" value="1"/>
</dbReference>
<dbReference type="InterPro" id="IPR057335">
    <property type="entry name" value="Beta-barrel_SelB"/>
</dbReference>
<dbReference type="SUPFAM" id="SSF52540">
    <property type="entry name" value="P-loop containing nucleoside triphosphate hydrolases"/>
    <property type="match status" value="1"/>
</dbReference>
<organism evidence="11 12">
    <name type="scientific">Weizmannia acidilactici</name>
    <dbReference type="NCBI Taxonomy" id="2607726"/>
    <lineage>
        <taxon>Bacteria</taxon>
        <taxon>Bacillati</taxon>
        <taxon>Bacillota</taxon>
        <taxon>Bacilli</taxon>
        <taxon>Bacillales</taxon>
        <taxon>Bacillaceae</taxon>
        <taxon>Heyndrickxia</taxon>
    </lineage>
</organism>
<dbReference type="InterPro" id="IPR036390">
    <property type="entry name" value="WH_DNA-bd_sf"/>
</dbReference>
<keyword evidence="5" id="KW-0648">Protein biosynthesis</keyword>
<dbReference type="InterPro" id="IPR009001">
    <property type="entry name" value="Transl_elong_EF1A/Init_IF2_C"/>
</dbReference>
<dbReference type="PANTHER" id="PTHR43721:SF22">
    <property type="entry name" value="ELONGATION FACTOR TU, MITOCHONDRIAL"/>
    <property type="match status" value="1"/>
</dbReference>
<dbReference type="SUPFAM" id="SSF46785">
    <property type="entry name" value="Winged helix' DNA-binding domain"/>
    <property type="match status" value="1"/>
</dbReference>
<evidence type="ECO:0000256" key="9">
    <source>
        <dbReference type="SAM" id="MobiDB-lite"/>
    </source>
</evidence>
<dbReference type="AlphaFoldDB" id="A0A5J4J9B0"/>
<dbReference type="NCBIfam" id="TIGR00475">
    <property type="entry name" value="selB"/>
    <property type="match status" value="1"/>
</dbReference>
<dbReference type="Pfam" id="PF00009">
    <property type="entry name" value="GTP_EFTU"/>
    <property type="match status" value="1"/>
</dbReference>
<comment type="subcellular location">
    <subcellularLocation>
        <location evidence="1">Cytoplasm</location>
    </subcellularLocation>
</comment>
<dbReference type="Gene3D" id="3.40.50.300">
    <property type="entry name" value="P-loop containing nucleotide triphosphate hydrolases"/>
    <property type="match status" value="1"/>
</dbReference>
<comment type="function">
    <text evidence="7">Translation factor necessary for the incorporation of selenocysteine into proteins. It probably replaces EF-Tu for the insertion of selenocysteine directed by the UGA codon. SelB binds GTP and GDP.</text>
</comment>
<evidence type="ECO:0000256" key="7">
    <source>
        <dbReference type="ARBA" id="ARBA00025526"/>
    </source>
</evidence>
<evidence type="ECO:0000256" key="6">
    <source>
        <dbReference type="ARBA" id="ARBA00023134"/>
    </source>
</evidence>
<dbReference type="Proteomes" id="UP000391919">
    <property type="component" value="Unassembled WGS sequence"/>
</dbReference>
<dbReference type="InterPro" id="IPR027417">
    <property type="entry name" value="P-loop_NTPase"/>
</dbReference>